<comment type="caution">
    <text evidence="3">The sequence shown here is derived from an EMBL/GenBank/DDBJ whole genome shotgun (WGS) entry which is preliminary data.</text>
</comment>
<evidence type="ECO:0000256" key="2">
    <source>
        <dbReference type="SAM" id="Phobius"/>
    </source>
</evidence>
<feature type="region of interest" description="Disordered" evidence="1">
    <location>
        <begin position="56"/>
        <end position="76"/>
    </location>
</feature>
<dbReference type="AlphaFoldDB" id="A0AA38FSQ9"/>
<sequence length="124" mass="13642">MNSSMSSSAANSSAFRHKHYLGSDAFGYEICIAVGLALLMVALFFVCLRCIREHQNPPLPPPPPPPRPPPPPSATTALDISVVETTVMDLHPTILYSNKHEALAHLQDRSCSICLDDYREKENL</sequence>
<keyword evidence="4" id="KW-1185">Reference proteome</keyword>
<dbReference type="EMBL" id="JAHRHJ020000007">
    <property type="protein sequence ID" value="KAH9309415.1"/>
    <property type="molecule type" value="Genomic_DNA"/>
</dbReference>
<accession>A0AA38FSQ9</accession>
<dbReference type="Proteomes" id="UP000824469">
    <property type="component" value="Unassembled WGS sequence"/>
</dbReference>
<feature type="transmembrane region" description="Helical" evidence="2">
    <location>
        <begin position="25"/>
        <end position="48"/>
    </location>
</feature>
<evidence type="ECO:0000313" key="4">
    <source>
        <dbReference type="Proteomes" id="UP000824469"/>
    </source>
</evidence>
<proteinExistence type="predicted"/>
<feature type="compositionally biased region" description="Pro residues" evidence="1">
    <location>
        <begin position="57"/>
        <end position="73"/>
    </location>
</feature>
<organism evidence="3 4">
    <name type="scientific">Taxus chinensis</name>
    <name type="common">Chinese yew</name>
    <name type="synonym">Taxus wallichiana var. chinensis</name>
    <dbReference type="NCBI Taxonomy" id="29808"/>
    <lineage>
        <taxon>Eukaryota</taxon>
        <taxon>Viridiplantae</taxon>
        <taxon>Streptophyta</taxon>
        <taxon>Embryophyta</taxon>
        <taxon>Tracheophyta</taxon>
        <taxon>Spermatophyta</taxon>
        <taxon>Pinopsida</taxon>
        <taxon>Pinidae</taxon>
        <taxon>Conifers II</taxon>
        <taxon>Cupressales</taxon>
        <taxon>Taxaceae</taxon>
        <taxon>Taxus</taxon>
    </lineage>
</organism>
<keyword evidence="2" id="KW-0472">Membrane</keyword>
<gene>
    <name evidence="3" type="ORF">KI387_037326</name>
</gene>
<keyword evidence="2" id="KW-0812">Transmembrane</keyword>
<name>A0AA38FSQ9_TAXCH</name>
<keyword evidence="2" id="KW-1133">Transmembrane helix</keyword>
<reference evidence="3 4" key="1">
    <citation type="journal article" date="2021" name="Nat. Plants">
        <title>The Taxus genome provides insights into paclitaxel biosynthesis.</title>
        <authorList>
            <person name="Xiong X."/>
            <person name="Gou J."/>
            <person name="Liao Q."/>
            <person name="Li Y."/>
            <person name="Zhou Q."/>
            <person name="Bi G."/>
            <person name="Li C."/>
            <person name="Du R."/>
            <person name="Wang X."/>
            <person name="Sun T."/>
            <person name="Guo L."/>
            <person name="Liang H."/>
            <person name="Lu P."/>
            <person name="Wu Y."/>
            <person name="Zhang Z."/>
            <person name="Ro D.K."/>
            <person name="Shang Y."/>
            <person name="Huang S."/>
            <person name="Yan J."/>
        </authorList>
    </citation>
    <scope>NUCLEOTIDE SEQUENCE [LARGE SCALE GENOMIC DNA]</scope>
    <source>
        <strain evidence="3">Ta-2019</strain>
    </source>
</reference>
<protein>
    <submittedName>
        <fullName evidence="3">Uncharacterized protein</fullName>
    </submittedName>
</protein>
<feature type="non-terminal residue" evidence="3">
    <location>
        <position position="124"/>
    </location>
</feature>
<evidence type="ECO:0000256" key="1">
    <source>
        <dbReference type="SAM" id="MobiDB-lite"/>
    </source>
</evidence>
<evidence type="ECO:0000313" key="3">
    <source>
        <dbReference type="EMBL" id="KAH9309415.1"/>
    </source>
</evidence>